<organism evidence="2 3">
    <name type="scientific">Helobdella robusta</name>
    <name type="common">Californian leech</name>
    <dbReference type="NCBI Taxonomy" id="6412"/>
    <lineage>
        <taxon>Eukaryota</taxon>
        <taxon>Metazoa</taxon>
        <taxon>Spiralia</taxon>
        <taxon>Lophotrochozoa</taxon>
        <taxon>Annelida</taxon>
        <taxon>Clitellata</taxon>
        <taxon>Hirudinea</taxon>
        <taxon>Rhynchobdellida</taxon>
        <taxon>Glossiphoniidae</taxon>
        <taxon>Helobdella</taxon>
    </lineage>
</organism>
<sequence>MALRSSSVIRNSISSPIVVNLHAVELGHPKYKALPAHKSHTRLRHYHINLEYLKIRIFKRVSRTSKQKNSNCNAKRGAGLKVRLGREAKYTIFCTLYHIQRYDIK</sequence>
<accession>T1EPJ7</accession>
<dbReference type="GeneID" id="20198497"/>
<reference evidence="3" key="1">
    <citation type="submission" date="2012-12" db="EMBL/GenBank/DDBJ databases">
        <authorList>
            <person name="Hellsten U."/>
            <person name="Grimwood J."/>
            <person name="Chapman J.A."/>
            <person name="Shapiro H."/>
            <person name="Aerts A."/>
            <person name="Otillar R.P."/>
            <person name="Terry A.Y."/>
            <person name="Boore J.L."/>
            <person name="Simakov O."/>
            <person name="Marletaz F."/>
            <person name="Cho S.-J."/>
            <person name="Edsinger-Gonzales E."/>
            <person name="Havlak P."/>
            <person name="Kuo D.-H."/>
            <person name="Larsson T."/>
            <person name="Lv J."/>
            <person name="Arendt D."/>
            <person name="Savage R."/>
            <person name="Osoegawa K."/>
            <person name="de Jong P."/>
            <person name="Lindberg D.R."/>
            <person name="Seaver E.C."/>
            <person name="Weisblat D.A."/>
            <person name="Putnam N.H."/>
            <person name="Grigoriev I.V."/>
            <person name="Rokhsar D.S."/>
        </authorList>
    </citation>
    <scope>NUCLEOTIDE SEQUENCE</scope>
</reference>
<name>T1EPJ7_HELRO</name>
<dbReference type="KEGG" id="hro:HELRODRAFT_159909"/>
<dbReference type="EMBL" id="KB096324">
    <property type="protein sequence ID" value="ESO05833.1"/>
    <property type="molecule type" value="Genomic_DNA"/>
</dbReference>
<evidence type="ECO:0000313" key="1">
    <source>
        <dbReference type="EMBL" id="ESO05833.1"/>
    </source>
</evidence>
<dbReference type="EnsemblMetazoa" id="HelroT159909">
    <property type="protein sequence ID" value="HelroP159909"/>
    <property type="gene ID" value="HelroG159909"/>
</dbReference>
<dbReference type="InParanoid" id="T1EPJ7"/>
<reference evidence="1 3" key="2">
    <citation type="journal article" date="2013" name="Nature">
        <title>Insights into bilaterian evolution from three spiralian genomes.</title>
        <authorList>
            <person name="Simakov O."/>
            <person name="Marletaz F."/>
            <person name="Cho S.J."/>
            <person name="Edsinger-Gonzales E."/>
            <person name="Havlak P."/>
            <person name="Hellsten U."/>
            <person name="Kuo D.H."/>
            <person name="Larsson T."/>
            <person name="Lv J."/>
            <person name="Arendt D."/>
            <person name="Savage R."/>
            <person name="Osoegawa K."/>
            <person name="de Jong P."/>
            <person name="Grimwood J."/>
            <person name="Chapman J.A."/>
            <person name="Shapiro H."/>
            <person name="Aerts A."/>
            <person name="Otillar R.P."/>
            <person name="Terry A.Y."/>
            <person name="Boore J.L."/>
            <person name="Grigoriev I.V."/>
            <person name="Lindberg D.R."/>
            <person name="Seaver E.C."/>
            <person name="Weisblat D.A."/>
            <person name="Putnam N.H."/>
            <person name="Rokhsar D.S."/>
        </authorList>
    </citation>
    <scope>NUCLEOTIDE SEQUENCE</scope>
</reference>
<gene>
    <name evidence="2" type="primary">20198497</name>
    <name evidence="1" type="ORF">HELRODRAFT_159909</name>
</gene>
<dbReference type="AlphaFoldDB" id="T1EPJ7"/>
<dbReference type="EMBL" id="AMQM01000413">
    <property type="status" value="NOT_ANNOTATED_CDS"/>
    <property type="molecule type" value="Genomic_DNA"/>
</dbReference>
<dbReference type="Proteomes" id="UP000015101">
    <property type="component" value="Unassembled WGS sequence"/>
</dbReference>
<dbReference type="HOGENOM" id="CLU_2239450_0_0_1"/>
<keyword evidence="3" id="KW-1185">Reference proteome</keyword>
<dbReference type="CTD" id="20198497"/>
<evidence type="ECO:0000313" key="3">
    <source>
        <dbReference type="Proteomes" id="UP000015101"/>
    </source>
</evidence>
<proteinExistence type="predicted"/>
<evidence type="ECO:0000313" key="2">
    <source>
        <dbReference type="EnsemblMetazoa" id="HelroP159909"/>
    </source>
</evidence>
<dbReference type="RefSeq" id="XP_009015201.1">
    <property type="nucleotide sequence ID" value="XM_009016953.1"/>
</dbReference>
<reference evidence="2" key="3">
    <citation type="submission" date="2015-06" db="UniProtKB">
        <authorList>
            <consortium name="EnsemblMetazoa"/>
        </authorList>
    </citation>
    <scope>IDENTIFICATION</scope>
</reference>
<protein>
    <submittedName>
        <fullName evidence="1 2">Uncharacterized protein</fullName>
    </submittedName>
</protein>